<sequence length="227" mass="21770">MQRVTGAEVSERDNLCAASEGEGVLRSGCGVHEGRVAEGGGAGGFGAEYQGTDTGTFAGAYEECGFGDSDGRFAVGEGGVFVGQAGVRGGGGELDGGGGRDGGFKGCGDEDQGREDLRQRDLLLVGELGGDPGKGLRPDGEPAEGLGGASVRRGGEGEAGQADVAGRGASGEGSCGAACAEDSEVGGDRGSAGSDISDGGESRGGGGGSVFGGEAVAGVDGVEVWGV</sequence>
<proteinExistence type="predicted"/>
<organism evidence="2">
    <name type="scientific">bioreactor metagenome</name>
    <dbReference type="NCBI Taxonomy" id="1076179"/>
    <lineage>
        <taxon>unclassified sequences</taxon>
        <taxon>metagenomes</taxon>
        <taxon>ecological metagenomes</taxon>
    </lineage>
</organism>
<feature type="compositionally biased region" description="Gly residues" evidence="1">
    <location>
        <begin position="88"/>
        <end position="106"/>
    </location>
</feature>
<feature type="compositionally biased region" description="Gly residues" evidence="1">
    <location>
        <begin position="202"/>
        <end position="211"/>
    </location>
</feature>
<protein>
    <submittedName>
        <fullName evidence="2">Uncharacterized protein</fullName>
    </submittedName>
</protein>
<dbReference type="EMBL" id="VSSQ01000054">
    <property type="protein sequence ID" value="MPL70590.1"/>
    <property type="molecule type" value="Genomic_DNA"/>
</dbReference>
<feature type="region of interest" description="Disordered" evidence="1">
    <location>
        <begin position="88"/>
        <end position="112"/>
    </location>
</feature>
<comment type="caution">
    <text evidence="2">The sequence shown here is derived from an EMBL/GenBank/DDBJ whole genome shotgun (WGS) entry which is preliminary data.</text>
</comment>
<reference evidence="2" key="1">
    <citation type="submission" date="2019-08" db="EMBL/GenBank/DDBJ databases">
        <authorList>
            <person name="Kucharzyk K."/>
            <person name="Murdoch R.W."/>
            <person name="Higgins S."/>
            <person name="Loffler F."/>
        </authorList>
    </citation>
    <scope>NUCLEOTIDE SEQUENCE</scope>
</reference>
<gene>
    <name evidence="2" type="ORF">SDC9_16348</name>
</gene>
<evidence type="ECO:0000313" key="2">
    <source>
        <dbReference type="EMBL" id="MPL70590.1"/>
    </source>
</evidence>
<evidence type="ECO:0000256" key="1">
    <source>
        <dbReference type="SAM" id="MobiDB-lite"/>
    </source>
</evidence>
<dbReference type="AlphaFoldDB" id="A0A644TUM4"/>
<name>A0A644TUM4_9ZZZZ</name>
<accession>A0A644TUM4</accession>
<feature type="region of interest" description="Disordered" evidence="1">
    <location>
        <begin position="126"/>
        <end position="214"/>
    </location>
</feature>